<evidence type="ECO:0000313" key="9">
    <source>
        <dbReference type="EMBL" id="KAH7020692.1"/>
    </source>
</evidence>
<feature type="region of interest" description="Disordered" evidence="6">
    <location>
        <begin position="1"/>
        <end position="25"/>
    </location>
</feature>
<dbReference type="GeneID" id="70180184"/>
<gene>
    <name evidence="9" type="ORF">B0I36DRAFT_251766</name>
</gene>
<keyword evidence="10" id="KW-1185">Reference proteome</keyword>
<dbReference type="InterPro" id="IPR020846">
    <property type="entry name" value="MFS_dom"/>
</dbReference>
<sequence length="478" mass="52065">MAAAQDLPQGTDAHAQSGGEKGVHDSEQGIAEVFIDPKLEARVMSKFDMFLMPQMALLVIIAYLDRSNIGNAKTFGFEAGLGLSGNQFGNLSTLFYPTYVAFEIPWVMAVKRWGANAVLAIITVGWSIITLGSGFIHTYEQGIAVRLLLGAFESGLFPCLTFVISTVYSREQQAKRVAVLYGAIALSGAFGGLIAYGIQLMGERAGLAAWRWLFIIEGAVSLVLGIALWATLPRDSTRAWFLNPDEKELMLRRSQRDAAYKGDDKFSYKYIIQAFREPIIYIAAVGMFCSSFPLFGFGTFLPTIIMGLGYNSLQANYLSTPVYIFACIVLIFVAWLSDRLKRRGIVAMLVPISVLSGYAIAIGTANSGAGLFAMFLIAAGVYPFNTIVLTWVTNNLPNEHVRSVGIPLLISIANMSGIASSQIYPSKDAPRYIMGNSVSLGTEAVALLAVCVLYVLLRRKNAQASRKSDGTPEFTYFL</sequence>
<feature type="transmembrane region" description="Helical" evidence="7">
    <location>
        <begin position="279"/>
        <end position="305"/>
    </location>
</feature>
<evidence type="ECO:0000256" key="7">
    <source>
        <dbReference type="SAM" id="Phobius"/>
    </source>
</evidence>
<dbReference type="InterPro" id="IPR036259">
    <property type="entry name" value="MFS_trans_sf"/>
</dbReference>
<dbReference type="EMBL" id="JAGTJQ010000010">
    <property type="protein sequence ID" value="KAH7020692.1"/>
    <property type="molecule type" value="Genomic_DNA"/>
</dbReference>
<dbReference type="GO" id="GO:0016020">
    <property type="term" value="C:membrane"/>
    <property type="evidence" value="ECO:0007669"/>
    <property type="project" value="UniProtKB-SubCell"/>
</dbReference>
<evidence type="ECO:0000256" key="1">
    <source>
        <dbReference type="ARBA" id="ARBA00004141"/>
    </source>
</evidence>
<keyword evidence="3 7" id="KW-0812">Transmembrane</keyword>
<accession>A0A9P8XVF8</accession>
<feature type="transmembrane region" description="Helical" evidence="7">
    <location>
        <begin position="117"/>
        <end position="137"/>
    </location>
</feature>
<feature type="transmembrane region" description="Helical" evidence="7">
    <location>
        <begin position="371"/>
        <end position="392"/>
    </location>
</feature>
<evidence type="ECO:0000313" key="10">
    <source>
        <dbReference type="Proteomes" id="UP000756346"/>
    </source>
</evidence>
<organism evidence="9 10">
    <name type="scientific">Microdochium trichocladiopsis</name>
    <dbReference type="NCBI Taxonomy" id="1682393"/>
    <lineage>
        <taxon>Eukaryota</taxon>
        <taxon>Fungi</taxon>
        <taxon>Dikarya</taxon>
        <taxon>Ascomycota</taxon>
        <taxon>Pezizomycotina</taxon>
        <taxon>Sordariomycetes</taxon>
        <taxon>Xylariomycetidae</taxon>
        <taxon>Xylariales</taxon>
        <taxon>Microdochiaceae</taxon>
        <taxon>Microdochium</taxon>
    </lineage>
</organism>
<dbReference type="Gene3D" id="1.20.1250.20">
    <property type="entry name" value="MFS general substrate transporter like domains"/>
    <property type="match status" value="2"/>
</dbReference>
<proteinExistence type="predicted"/>
<dbReference type="GO" id="GO:0022857">
    <property type="term" value="F:transmembrane transporter activity"/>
    <property type="evidence" value="ECO:0007669"/>
    <property type="project" value="InterPro"/>
</dbReference>
<evidence type="ECO:0000256" key="4">
    <source>
        <dbReference type="ARBA" id="ARBA00022989"/>
    </source>
</evidence>
<feature type="transmembrane region" description="Helical" evidence="7">
    <location>
        <begin position="47"/>
        <end position="64"/>
    </location>
</feature>
<comment type="subcellular location">
    <subcellularLocation>
        <location evidence="1">Membrane</location>
        <topology evidence="1">Multi-pass membrane protein</topology>
    </subcellularLocation>
</comment>
<evidence type="ECO:0000256" key="5">
    <source>
        <dbReference type="ARBA" id="ARBA00023136"/>
    </source>
</evidence>
<name>A0A9P8XVF8_9PEZI</name>
<dbReference type="RefSeq" id="XP_046006893.1">
    <property type="nucleotide sequence ID" value="XM_046150638.1"/>
</dbReference>
<feature type="transmembrane region" description="Helical" evidence="7">
    <location>
        <begin position="143"/>
        <end position="165"/>
    </location>
</feature>
<dbReference type="FunFam" id="1.20.1250.20:FF:000018">
    <property type="entry name" value="MFS transporter permease"/>
    <property type="match status" value="1"/>
</dbReference>
<feature type="transmembrane region" description="Helical" evidence="7">
    <location>
        <begin position="344"/>
        <end position="365"/>
    </location>
</feature>
<feature type="domain" description="Major facilitator superfamily (MFS) profile" evidence="8">
    <location>
        <begin position="51"/>
        <end position="461"/>
    </location>
</feature>
<dbReference type="PANTHER" id="PTHR43791">
    <property type="entry name" value="PERMEASE-RELATED"/>
    <property type="match status" value="1"/>
</dbReference>
<evidence type="ECO:0000256" key="3">
    <source>
        <dbReference type="ARBA" id="ARBA00022692"/>
    </source>
</evidence>
<feature type="transmembrane region" description="Helical" evidence="7">
    <location>
        <begin position="317"/>
        <end position="337"/>
    </location>
</feature>
<dbReference type="PANTHER" id="PTHR43791:SF24">
    <property type="entry name" value="NICOTINIC ACID PLASMA MEMBRANE TRANSPORTER"/>
    <property type="match status" value="1"/>
</dbReference>
<feature type="transmembrane region" description="Helical" evidence="7">
    <location>
        <begin position="404"/>
        <end position="425"/>
    </location>
</feature>
<dbReference type="FunFam" id="1.20.1250.20:FF:000013">
    <property type="entry name" value="MFS general substrate transporter"/>
    <property type="match status" value="1"/>
</dbReference>
<evidence type="ECO:0000256" key="6">
    <source>
        <dbReference type="SAM" id="MobiDB-lite"/>
    </source>
</evidence>
<dbReference type="AlphaFoldDB" id="A0A9P8XVF8"/>
<feature type="transmembrane region" description="Helical" evidence="7">
    <location>
        <begin position="210"/>
        <end position="232"/>
    </location>
</feature>
<evidence type="ECO:0000259" key="8">
    <source>
        <dbReference type="PROSITE" id="PS50850"/>
    </source>
</evidence>
<dbReference type="PROSITE" id="PS50850">
    <property type="entry name" value="MFS"/>
    <property type="match status" value="1"/>
</dbReference>
<feature type="transmembrane region" description="Helical" evidence="7">
    <location>
        <begin position="437"/>
        <end position="457"/>
    </location>
</feature>
<feature type="transmembrane region" description="Helical" evidence="7">
    <location>
        <begin position="177"/>
        <end position="198"/>
    </location>
</feature>
<protein>
    <submittedName>
        <fullName evidence="9">Major facilitator superfamily domain-containing protein</fullName>
    </submittedName>
</protein>
<reference evidence="9" key="1">
    <citation type="journal article" date="2021" name="Nat. Commun.">
        <title>Genetic determinants of endophytism in the Arabidopsis root mycobiome.</title>
        <authorList>
            <person name="Mesny F."/>
            <person name="Miyauchi S."/>
            <person name="Thiergart T."/>
            <person name="Pickel B."/>
            <person name="Atanasova L."/>
            <person name="Karlsson M."/>
            <person name="Huettel B."/>
            <person name="Barry K.W."/>
            <person name="Haridas S."/>
            <person name="Chen C."/>
            <person name="Bauer D."/>
            <person name="Andreopoulos W."/>
            <person name="Pangilinan J."/>
            <person name="LaButti K."/>
            <person name="Riley R."/>
            <person name="Lipzen A."/>
            <person name="Clum A."/>
            <person name="Drula E."/>
            <person name="Henrissat B."/>
            <person name="Kohler A."/>
            <person name="Grigoriev I.V."/>
            <person name="Martin F.M."/>
            <person name="Hacquard S."/>
        </authorList>
    </citation>
    <scope>NUCLEOTIDE SEQUENCE</scope>
    <source>
        <strain evidence="9">MPI-CAGE-CH-0230</strain>
    </source>
</reference>
<comment type="caution">
    <text evidence="9">The sequence shown here is derived from an EMBL/GenBank/DDBJ whole genome shotgun (WGS) entry which is preliminary data.</text>
</comment>
<keyword evidence="5 7" id="KW-0472">Membrane</keyword>
<dbReference type="Pfam" id="PF07690">
    <property type="entry name" value="MFS_1"/>
    <property type="match status" value="1"/>
</dbReference>
<keyword evidence="4 7" id="KW-1133">Transmembrane helix</keyword>
<dbReference type="OrthoDB" id="2962993at2759"/>
<keyword evidence="2" id="KW-0813">Transport</keyword>
<evidence type="ECO:0000256" key="2">
    <source>
        <dbReference type="ARBA" id="ARBA00022448"/>
    </source>
</evidence>
<dbReference type="Proteomes" id="UP000756346">
    <property type="component" value="Unassembled WGS sequence"/>
</dbReference>
<dbReference type="SUPFAM" id="SSF103473">
    <property type="entry name" value="MFS general substrate transporter"/>
    <property type="match status" value="1"/>
</dbReference>
<dbReference type="InterPro" id="IPR011701">
    <property type="entry name" value="MFS"/>
</dbReference>